<evidence type="ECO:0000256" key="1">
    <source>
        <dbReference type="SAM" id="MobiDB-lite"/>
    </source>
</evidence>
<dbReference type="InterPro" id="IPR003772">
    <property type="entry name" value="YceD"/>
</dbReference>
<dbReference type="EMBL" id="CM001376">
    <property type="protein sequence ID" value="EHM12965.1"/>
    <property type="molecule type" value="Genomic_DNA"/>
</dbReference>
<evidence type="ECO:0000313" key="3">
    <source>
        <dbReference type="Proteomes" id="UP000003806"/>
    </source>
</evidence>
<feature type="region of interest" description="Disordered" evidence="1">
    <location>
        <begin position="1"/>
        <end position="20"/>
    </location>
</feature>
<name>H0UJV6_9BACT</name>
<dbReference type="Pfam" id="PF02620">
    <property type="entry name" value="YceD"/>
    <property type="match status" value="1"/>
</dbReference>
<dbReference type="AlphaFoldDB" id="H0UJV6"/>
<dbReference type="RefSeq" id="WP_008520726.1">
    <property type="nucleotide sequence ID" value="NZ_CM001376.1"/>
</dbReference>
<organism evidence="2 3">
    <name type="scientific">Jonquetella anthropi DSM 22815</name>
    <dbReference type="NCBI Taxonomy" id="885272"/>
    <lineage>
        <taxon>Bacteria</taxon>
        <taxon>Thermotogati</taxon>
        <taxon>Synergistota</taxon>
        <taxon>Synergistia</taxon>
        <taxon>Synergistales</taxon>
        <taxon>Dethiosulfovibrionaceae</taxon>
        <taxon>Jonquetella</taxon>
    </lineage>
</organism>
<gene>
    <name evidence="2" type="ORF">JonanDRAFT_0562</name>
</gene>
<proteinExistence type="predicted"/>
<dbReference type="Proteomes" id="UP000003806">
    <property type="component" value="Chromosome"/>
</dbReference>
<dbReference type="eggNOG" id="COG1399">
    <property type="taxonomic scope" value="Bacteria"/>
</dbReference>
<keyword evidence="3" id="KW-1185">Reference proteome</keyword>
<dbReference type="STRING" id="885272.JonanDRAFT_0562"/>
<sequence length="188" mass="20234">MTEERHEAWHAPALFPDEAPGSENSFQWNLGLAEPITVGGAEYSLSEPAQITAKMSRQNGSVLLILSLSCRIITPCRRCLRQVGVAIQDDFMYSFILRSDVLGEESSAGSGAGDEAVLVPVARLTGPIDLGDLAWECFICSLPPYVSCEGGCEDAVERYGSTADPRMQVFADLFKAEKEGTSNGNPEG</sequence>
<protein>
    <submittedName>
        <fullName evidence="2">Putative metal-binding protein</fullName>
    </submittedName>
</protein>
<reference evidence="2 3" key="1">
    <citation type="submission" date="2011-11" db="EMBL/GenBank/DDBJ databases">
        <title>The Noncontiguous Finished genome of Jonquetella anthropi DSM 22815.</title>
        <authorList>
            <consortium name="US DOE Joint Genome Institute (JGI-PGF)"/>
            <person name="Lucas S."/>
            <person name="Copeland A."/>
            <person name="Lapidus A."/>
            <person name="Glavina del Rio T."/>
            <person name="Dalin E."/>
            <person name="Tice H."/>
            <person name="Bruce D."/>
            <person name="Goodwin L."/>
            <person name="Pitluck S."/>
            <person name="Peters L."/>
            <person name="Mikhailova N."/>
            <person name="Held B."/>
            <person name="Kyrpides N."/>
            <person name="Mavromatis K."/>
            <person name="Ivanova N."/>
            <person name="Markowitz V."/>
            <person name="Cheng J.-F."/>
            <person name="Hugenholtz P."/>
            <person name="Woyke T."/>
            <person name="Wu D."/>
            <person name="Gronow S."/>
            <person name="Wellnitz S."/>
            <person name="Brambilla E."/>
            <person name="Klenk H.-P."/>
            <person name="Eisen J.A."/>
        </authorList>
    </citation>
    <scope>NUCLEOTIDE SEQUENCE [LARGE SCALE GENOMIC DNA]</scope>
    <source>
        <strain evidence="2 3">DSM 22815</strain>
    </source>
</reference>
<evidence type="ECO:0000313" key="2">
    <source>
        <dbReference type="EMBL" id="EHM12965.1"/>
    </source>
</evidence>
<dbReference type="HOGENOM" id="CLU_1439320_0_0_0"/>
<accession>H0UJV6</accession>
<dbReference type="OrthoDB" id="9790372at2"/>